<gene>
    <name evidence="1" type="ORF">DFR56_102244</name>
</gene>
<proteinExistence type="predicted"/>
<sequence>MYEWISLLHFGRSFVIGLQLFLESNNAIRDMSIKYPNGFIDSNEKLVLFDRTDSTVVYDYRYVDEKEMQLDQIIV</sequence>
<comment type="caution">
    <text evidence="1">The sequence shown here is derived from an EMBL/GenBank/DDBJ whole genome shotgun (WGS) entry which is preliminary data.</text>
</comment>
<evidence type="ECO:0000313" key="2">
    <source>
        <dbReference type="Proteomes" id="UP000247978"/>
    </source>
</evidence>
<dbReference type="EMBL" id="QJJQ01000002">
    <property type="protein sequence ID" value="PXW89467.1"/>
    <property type="molecule type" value="Genomic_DNA"/>
</dbReference>
<dbReference type="RefSeq" id="WP_110394187.1">
    <property type="nucleotide sequence ID" value="NZ_JBHUHB010000001.1"/>
</dbReference>
<dbReference type="OrthoDB" id="5124454at2"/>
<protein>
    <submittedName>
        <fullName evidence="1">Uncharacterized protein</fullName>
    </submittedName>
</protein>
<dbReference type="Proteomes" id="UP000247978">
    <property type="component" value="Unassembled WGS sequence"/>
</dbReference>
<name>A0A2V3W585_9BACI</name>
<evidence type="ECO:0000313" key="1">
    <source>
        <dbReference type="EMBL" id="PXW89467.1"/>
    </source>
</evidence>
<keyword evidence="2" id="KW-1185">Reference proteome</keyword>
<accession>A0A2V3W585</accession>
<reference evidence="1 2" key="1">
    <citation type="submission" date="2018-05" db="EMBL/GenBank/DDBJ databases">
        <title>Genomic Encyclopedia of Type Strains, Phase IV (KMG-IV): sequencing the most valuable type-strain genomes for metagenomic binning, comparative biology and taxonomic classification.</title>
        <authorList>
            <person name="Goeker M."/>
        </authorList>
    </citation>
    <scope>NUCLEOTIDE SEQUENCE [LARGE SCALE GENOMIC DNA]</scope>
    <source>
        <strain evidence="1 2">DSM 28556</strain>
    </source>
</reference>
<organism evidence="1 2">
    <name type="scientific">Pseudogracilibacillus auburnensis</name>
    <dbReference type="NCBI Taxonomy" id="1494959"/>
    <lineage>
        <taxon>Bacteria</taxon>
        <taxon>Bacillati</taxon>
        <taxon>Bacillota</taxon>
        <taxon>Bacilli</taxon>
        <taxon>Bacillales</taxon>
        <taxon>Bacillaceae</taxon>
        <taxon>Pseudogracilibacillus</taxon>
    </lineage>
</organism>
<dbReference type="AlphaFoldDB" id="A0A2V3W585"/>